<dbReference type="Gene3D" id="3.50.50.60">
    <property type="entry name" value="FAD/NAD(P)-binding domain"/>
    <property type="match status" value="1"/>
</dbReference>
<dbReference type="EC" id="1.-.-.-" evidence="5"/>
<keyword evidence="4 5" id="KW-0560">Oxidoreductase</keyword>
<dbReference type="GO" id="GO:0050660">
    <property type="term" value="F:flavin adenine dinucleotide binding"/>
    <property type="evidence" value="ECO:0007669"/>
    <property type="project" value="InterPro"/>
</dbReference>
<keyword evidence="3 5" id="KW-0274">FAD</keyword>
<evidence type="ECO:0000313" key="7">
    <source>
        <dbReference type="Proteomes" id="UP001458880"/>
    </source>
</evidence>
<dbReference type="Proteomes" id="UP001458880">
    <property type="component" value="Unassembled WGS sequence"/>
</dbReference>
<dbReference type="InterPro" id="IPR036188">
    <property type="entry name" value="FAD/NAD-bd_sf"/>
</dbReference>
<evidence type="ECO:0000256" key="4">
    <source>
        <dbReference type="ARBA" id="ARBA00023002"/>
    </source>
</evidence>
<comment type="cofactor">
    <cofactor evidence="5">
        <name>FAD</name>
        <dbReference type="ChEBI" id="CHEBI:57692"/>
    </cofactor>
</comment>
<evidence type="ECO:0000256" key="5">
    <source>
        <dbReference type="RuleBase" id="RU361177"/>
    </source>
</evidence>
<accession>A0AAW1JJK1</accession>
<dbReference type="GO" id="GO:0004499">
    <property type="term" value="F:N,N-dimethylaniline monooxygenase activity"/>
    <property type="evidence" value="ECO:0007669"/>
    <property type="project" value="InterPro"/>
</dbReference>
<evidence type="ECO:0000256" key="1">
    <source>
        <dbReference type="ARBA" id="ARBA00009183"/>
    </source>
</evidence>
<keyword evidence="5 6" id="KW-0503">Monooxygenase</keyword>
<dbReference type="GO" id="GO:0050661">
    <property type="term" value="F:NADP binding"/>
    <property type="evidence" value="ECO:0007669"/>
    <property type="project" value="InterPro"/>
</dbReference>
<dbReference type="InterPro" id="IPR050346">
    <property type="entry name" value="FMO-like"/>
</dbReference>
<gene>
    <name evidence="6" type="ORF">QE152_g28404</name>
</gene>
<proteinExistence type="inferred from homology"/>
<keyword evidence="7" id="KW-1185">Reference proteome</keyword>
<organism evidence="6 7">
    <name type="scientific">Popillia japonica</name>
    <name type="common">Japanese beetle</name>
    <dbReference type="NCBI Taxonomy" id="7064"/>
    <lineage>
        <taxon>Eukaryota</taxon>
        <taxon>Metazoa</taxon>
        <taxon>Ecdysozoa</taxon>
        <taxon>Arthropoda</taxon>
        <taxon>Hexapoda</taxon>
        <taxon>Insecta</taxon>
        <taxon>Pterygota</taxon>
        <taxon>Neoptera</taxon>
        <taxon>Endopterygota</taxon>
        <taxon>Coleoptera</taxon>
        <taxon>Polyphaga</taxon>
        <taxon>Scarabaeiformia</taxon>
        <taxon>Scarabaeidae</taxon>
        <taxon>Rutelinae</taxon>
        <taxon>Popillia</taxon>
    </lineage>
</organism>
<dbReference type="EMBL" id="JASPKY010000354">
    <property type="protein sequence ID" value="KAK9704247.1"/>
    <property type="molecule type" value="Genomic_DNA"/>
</dbReference>
<comment type="similarity">
    <text evidence="1 5">Belongs to the FMO family.</text>
</comment>
<sequence length="194" mass="22450">MNVYFSHNNDQLKAKYPDNVTMKPLSSSIGEHEVNFEDGTSCKVDVIFYCTGYLYDFPFLHESCGITVNDNFIEPLYKHIIHIEKPTMKHEVADTGSDARRHPKRTAGEIIEGIPDQELQEKLSKGFPISQAHMLGPYQRSYYSDLANLAKTHDIPEVMLKIKKASFERFTEDLLNFRRDVYKIIDDENFIHVC</sequence>
<dbReference type="PANTHER" id="PTHR23023">
    <property type="entry name" value="DIMETHYLANILINE MONOOXYGENASE"/>
    <property type="match status" value="1"/>
</dbReference>
<name>A0AAW1JJK1_POPJA</name>
<reference evidence="6 7" key="1">
    <citation type="journal article" date="2024" name="BMC Genomics">
        <title>De novo assembly and annotation of Popillia japonica's genome with initial clues to its potential as an invasive pest.</title>
        <authorList>
            <person name="Cucini C."/>
            <person name="Boschi S."/>
            <person name="Funari R."/>
            <person name="Cardaioli E."/>
            <person name="Iannotti N."/>
            <person name="Marturano G."/>
            <person name="Paoli F."/>
            <person name="Bruttini M."/>
            <person name="Carapelli A."/>
            <person name="Frati F."/>
            <person name="Nardi F."/>
        </authorList>
    </citation>
    <scope>NUCLEOTIDE SEQUENCE [LARGE SCALE GENOMIC DNA]</scope>
    <source>
        <strain evidence="6">DMR45628</strain>
    </source>
</reference>
<evidence type="ECO:0000256" key="2">
    <source>
        <dbReference type="ARBA" id="ARBA00022630"/>
    </source>
</evidence>
<dbReference type="AlphaFoldDB" id="A0AAW1JJK1"/>
<dbReference type="InterPro" id="IPR020946">
    <property type="entry name" value="Flavin_mOase-like"/>
</dbReference>
<comment type="caution">
    <text evidence="6">The sequence shown here is derived from an EMBL/GenBank/DDBJ whole genome shotgun (WGS) entry which is preliminary data.</text>
</comment>
<protein>
    <recommendedName>
        <fullName evidence="5">Flavin-containing monooxygenase</fullName>
        <ecNumber evidence="5">1.-.-.-</ecNumber>
    </recommendedName>
</protein>
<evidence type="ECO:0000256" key="3">
    <source>
        <dbReference type="ARBA" id="ARBA00022827"/>
    </source>
</evidence>
<dbReference type="Pfam" id="PF00743">
    <property type="entry name" value="FMO-like"/>
    <property type="match status" value="1"/>
</dbReference>
<keyword evidence="2 5" id="KW-0285">Flavoprotein</keyword>
<evidence type="ECO:0000313" key="6">
    <source>
        <dbReference type="EMBL" id="KAK9704247.1"/>
    </source>
</evidence>